<dbReference type="AlphaFoldDB" id="A0A0B2UTJ6"/>
<comment type="caution">
    <text evidence="2">The sequence shown here is derived from an EMBL/GenBank/DDBJ whole genome shotgun (WGS) entry which is preliminary data.</text>
</comment>
<name>A0A0B2UTJ6_TOXCA</name>
<keyword evidence="3" id="KW-1185">Reference proteome</keyword>
<feature type="compositionally biased region" description="Basic and acidic residues" evidence="1">
    <location>
        <begin position="1"/>
        <end position="14"/>
    </location>
</feature>
<evidence type="ECO:0000313" key="2">
    <source>
        <dbReference type="EMBL" id="KHN74381.1"/>
    </source>
</evidence>
<reference evidence="2 3" key="1">
    <citation type="submission" date="2014-11" db="EMBL/GenBank/DDBJ databases">
        <title>Genetic blueprint of the zoonotic pathogen Toxocara canis.</title>
        <authorList>
            <person name="Zhu X.-Q."/>
            <person name="Korhonen P.K."/>
            <person name="Cai H."/>
            <person name="Young N.D."/>
            <person name="Nejsum P."/>
            <person name="von Samson-Himmelstjerna G."/>
            <person name="Boag P.R."/>
            <person name="Tan P."/>
            <person name="Li Q."/>
            <person name="Min J."/>
            <person name="Yang Y."/>
            <person name="Wang X."/>
            <person name="Fang X."/>
            <person name="Hall R.S."/>
            <person name="Hofmann A."/>
            <person name="Sternberg P.W."/>
            <person name="Jex A.R."/>
            <person name="Gasser R.B."/>
        </authorList>
    </citation>
    <scope>NUCLEOTIDE SEQUENCE [LARGE SCALE GENOMIC DNA]</scope>
    <source>
        <strain evidence="2">PN_DK_2014</strain>
    </source>
</reference>
<dbReference type="EMBL" id="JPKZ01002916">
    <property type="protein sequence ID" value="KHN74381.1"/>
    <property type="molecule type" value="Genomic_DNA"/>
</dbReference>
<accession>A0A0B2UTJ6</accession>
<dbReference type="Proteomes" id="UP000031036">
    <property type="component" value="Unassembled WGS sequence"/>
</dbReference>
<gene>
    <name evidence="2" type="ORF">Tcan_15836</name>
</gene>
<evidence type="ECO:0000256" key="1">
    <source>
        <dbReference type="SAM" id="MobiDB-lite"/>
    </source>
</evidence>
<proteinExistence type="predicted"/>
<evidence type="ECO:0000313" key="3">
    <source>
        <dbReference type="Proteomes" id="UP000031036"/>
    </source>
</evidence>
<organism evidence="2 3">
    <name type="scientific">Toxocara canis</name>
    <name type="common">Canine roundworm</name>
    <dbReference type="NCBI Taxonomy" id="6265"/>
    <lineage>
        <taxon>Eukaryota</taxon>
        <taxon>Metazoa</taxon>
        <taxon>Ecdysozoa</taxon>
        <taxon>Nematoda</taxon>
        <taxon>Chromadorea</taxon>
        <taxon>Rhabditida</taxon>
        <taxon>Spirurina</taxon>
        <taxon>Ascaridomorpha</taxon>
        <taxon>Ascaridoidea</taxon>
        <taxon>Toxocaridae</taxon>
        <taxon>Toxocara</taxon>
    </lineage>
</organism>
<sequence>MEEAVGHTEDKSDSENGLVQPVDDSTNSKEYSDLPQPVDDAVKQTSAGDERDSRMESSASCRVQLQNLPRYMGHKQIKTFLAKNVGKSRHGMLETA</sequence>
<feature type="region of interest" description="Disordered" evidence="1">
    <location>
        <begin position="1"/>
        <end position="59"/>
    </location>
</feature>
<protein>
    <submittedName>
        <fullName evidence="2">Uncharacterized protein</fullName>
    </submittedName>
</protein>